<dbReference type="PANTHER" id="PTHR45624:SF12">
    <property type="entry name" value="MITOCHONDRIAL ORNITHINE TRANSPORTER 1"/>
    <property type="match status" value="1"/>
</dbReference>
<keyword evidence="12" id="KW-1185">Reference proteome</keyword>
<evidence type="ECO:0000313" key="12">
    <source>
        <dbReference type="Proteomes" id="UP000053611"/>
    </source>
</evidence>
<dbReference type="OrthoDB" id="409586at2759"/>
<organism evidence="11 12">
    <name type="scientific">Cutaneotrichosporon oleaginosum</name>
    <dbReference type="NCBI Taxonomy" id="879819"/>
    <lineage>
        <taxon>Eukaryota</taxon>
        <taxon>Fungi</taxon>
        <taxon>Dikarya</taxon>
        <taxon>Basidiomycota</taxon>
        <taxon>Agaricomycotina</taxon>
        <taxon>Tremellomycetes</taxon>
        <taxon>Trichosporonales</taxon>
        <taxon>Trichosporonaceae</taxon>
        <taxon>Cutaneotrichosporon</taxon>
    </lineage>
</organism>
<dbReference type="Proteomes" id="UP000053611">
    <property type="component" value="Unassembled WGS sequence"/>
</dbReference>
<dbReference type="PANTHER" id="PTHR45624">
    <property type="entry name" value="MITOCHONDRIAL BASIC AMINO ACIDS TRANSPORTER-RELATED"/>
    <property type="match status" value="1"/>
</dbReference>
<dbReference type="Gene3D" id="1.50.40.10">
    <property type="entry name" value="Mitochondrial carrier domain"/>
    <property type="match status" value="1"/>
</dbReference>
<dbReference type="EMBL" id="KQ087244">
    <property type="protein sequence ID" value="KLT39956.1"/>
    <property type="molecule type" value="Genomic_DNA"/>
</dbReference>
<dbReference type="GO" id="GO:0031966">
    <property type="term" value="C:mitochondrial membrane"/>
    <property type="evidence" value="ECO:0007669"/>
    <property type="project" value="UniProtKB-SubCell"/>
</dbReference>
<dbReference type="InterPro" id="IPR023395">
    <property type="entry name" value="MCP_dom_sf"/>
</dbReference>
<comment type="subcellular location">
    <subcellularLocation>
        <location evidence="1">Mitochondrion membrane</location>
        <topology evidence="1">Multi-pass membrane protein</topology>
    </subcellularLocation>
</comment>
<dbReference type="Pfam" id="PF00153">
    <property type="entry name" value="Mito_carr"/>
    <property type="match status" value="3"/>
</dbReference>
<gene>
    <name evidence="11" type="ORF">CC85DRAFT_287943</name>
</gene>
<dbReference type="STRING" id="879819.A0A0J0XFX0"/>
<evidence type="ECO:0000256" key="2">
    <source>
        <dbReference type="ARBA" id="ARBA00006375"/>
    </source>
</evidence>
<protein>
    <submittedName>
        <fullName evidence="11">Mitochondrial carrier</fullName>
    </submittedName>
</protein>
<feature type="repeat" description="Solcar" evidence="9">
    <location>
        <begin position="198"/>
        <end position="287"/>
    </location>
</feature>
<evidence type="ECO:0000256" key="3">
    <source>
        <dbReference type="ARBA" id="ARBA00022448"/>
    </source>
</evidence>
<keyword evidence="8 9" id="KW-0472">Membrane</keyword>
<proteinExistence type="inferred from homology"/>
<keyword evidence="7" id="KW-0496">Mitochondrion</keyword>
<name>A0A0J0XFX0_9TREE</name>
<dbReference type="SUPFAM" id="SSF103506">
    <property type="entry name" value="Mitochondrial carrier"/>
    <property type="match status" value="1"/>
</dbReference>
<keyword evidence="4 9" id="KW-0812">Transmembrane</keyword>
<evidence type="ECO:0000256" key="8">
    <source>
        <dbReference type="ARBA" id="ARBA00023136"/>
    </source>
</evidence>
<dbReference type="InterPro" id="IPR018108">
    <property type="entry name" value="MCP_transmembrane"/>
</dbReference>
<accession>A0A0J0XFX0</accession>
<keyword evidence="5" id="KW-0677">Repeat</keyword>
<sequence length="303" mass="32535">MGLSQTQKDLIAGSVGGMTQVIVGQPFDIVKVRVQTAAPGTFSSPLDCATKLLKNEGPLGFYKGTLTPLLGIGACVSIQFGALEWAKRFFAGRNGGKELSLSELYASGAIAGAANTIVAGPVEHIRIRLQTQPSTPRLYNGPLDCARKLYAQNGIAGVFKGQGATIVRDGLGYGFYFLAYEALVQRHIRKNGGSREDIAPLWSLSYGALAGYALWASIYPIDVVKSKLQTDSLDPAKRVYASMADCFRKTWRAQGWRGFTGGLEPTLIRSPFANGATFVAFELAMRVMGNGKHEHPMLPDPTA</sequence>
<dbReference type="PROSITE" id="PS50920">
    <property type="entry name" value="SOLCAR"/>
    <property type="match status" value="3"/>
</dbReference>
<keyword evidence="6" id="KW-1133">Transmembrane helix</keyword>
<evidence type="ECO:0000256" key="9">
    <source>
        <dbReference type="PROSITE-ProRule" id="PRU00282"/>
    </source>
</evidence>
<feature type="repeat" description="Solcar" evidence="9">
    <location>
        <begin position="4"/>
        <end position="89"/>
    </location>
</feature>
<comment type="similarity">
    <text evidence="2 10">Belongs to the mitochondrial carrier (TC 2.A.29) family.</text>
</comment>
<evidence type="ECO:0000256" key="7">
    <source>
        <dbReference type="ARBA" id="ARBA00023128"/>
    </source>
</evidence>
<evidence type="ECO:0000256" key="5">
    <source>
        <dbReference type="ARBA" id="ARBA00022737"/>
    </source>
</evidence>
<evidence type="ECO:0000256" key="6">
    <source>
        <dbReference type="ARBA" id="ARBA00022989"/>
    </source>
</evidence>
<dbReference type="GO" id="GO:1990575">
    <property type="term" value="P:mitochondrial L-ornithine transmembrane transport"/>
    <property type="evidence" value="ECO:0007669"/>
    <property type="project" value="TreeGrafter"/>
</dbReference>
<dbReference type="GO" id="GO:0000064">
    <property type="term" value="F:L-ornithine transmembrane transporter activity"/>
    <property type="evidence" value="ECO:0007669"/>
    <property type="project" value="TreeGrafter"/>
</dbReference>
<evidence type="ECO:0000256" key="10">
    <source>
        <dbReference type="RuleBase" id="RU000488"/>
    </source>
</evidence>
<evidence type="ECO:0000313" key="11">
    <source>
        <dbReference type="EMBL" id="KLT39956.1"/>
    </source>
</evidence>
<keyword evidence="3 10" id="KW-0813">Transport</keyword>
<feature type="repeat" description="Solcar" evidence="9">
    <location>
        <begin position="99"/>
        <end position="186"/>
    </location>
</feature>
<dbReference type="RefSeq" id="XP_018276447.1">
    <property type="nucleotide sequence ID" value="XM_018424080.1"/>
</dbReference>
<dbReference type="GeneID" id="28984683"/>
<evidence type="ECO:0000256" key="4">
    <source>
        <dbReference type="ARBA" id="ARBA00022692"/>
    </source>
</evidence>
<dbReference type="AlphaFoldDB" id="A0A0J0XFX0"/>
<reference evidence="11 12" key="1">
    <citation type="submission" date="2015-03" db="EMBL/GenBank/DDBJ databases">
        <title>Genomics and transcriptomics of the oil-accumulating basidiomycete yeast T. oleaginosus allow insights into substrate utilization and the diverse evolutionary trajectories of mating systems in fungi.</title>
        <authorList>
            <consortium name="DOE Joint Genome Institute"/>
            <person name="Kourist R."/>
            <person name="Kracht O."/>
            <person name="Bracharz F."/>
            <person name="Lipzen A."/>
            <person name="Nolan M."/>
            <person name="Ohm R."/>
            <person name="Grigoriev I."/>
            <person name="Sun S."/>
            <person name="Heitman J."/>
            <person name="Bruck T."/>
            <person name="Nowrousian M."/>
        </authorList>
    </citation>
    <scope>NUCLEOTIDE SEQUENCE [LARGE SCALE GENOMIC DNA]</scope>
    <source>
        <strain evidence="11 12">IBC0246</strain>
    </source>
</reference>
<evidence type="ECO:0000256" key="1">
    <source>
        <dbReference type="ARBA" id="ARBA00004225"/>
    </source>
</evidence>
<dbReference type="InterPro" id="IPR050567">
    <property type="entry name" value="Mitochondrial_Carrier"/>
</dbReference>